<keyword evidence="1" id="KW-0472">Membrane</keyword>
<feature type="transmembrane region" description="Helical" evidence="1">
    <location>
        <begin position="194"/>
        <end position="214"/>
    </location>
</feature>
<keyword evidence="3" id="KW-1185">Reference proteome</keyword>
<feature type="transmembrane region" description="Helical" evidence="1">
    <location>
        <begin position="83"/>
        <end position="108"/>
    </location>
</feature>
<proteinExistence type="predicted"/>
<evidence type="ECO:0000256" key="1">
    <source>
        <dbReference type="SAM" id="Phobius"/>
    </source>
</evidence>
<gene>
    <name evidence="2" type="ORF">G9U52_23960</name>
</gene>
<protein>
    <submittedName>
        <fullName evidence="2">Uncharacterized protein</fullName>
    </submittedName>
</protein>
<feature type="transmembrane region" description="Helical" evidence="1">
    <location>
        <begin position="171"/>
        <end position="188"/>
    </location>
</feature>
<feature type="transmembrane region" description="Helical" evidence="1">
    <location>
        <begin position="120"/>
        <end position="143"/>
    </location>
</feature>
<dbReference type="EMBL" id="JAAOIW010000010">
    <property type="protein sequence ID" value="NHN32872.1"/>
    <property type="molecule type" value="Genomic_DNA"/>
</dbReference>
<comment type="caution">
    <text evidence="2">The sequence shown here is derived from an EMBL/GenBank/DDBJ whole genome shotgun (WGS) entry which is preliminary data.</text>
</comment>
<accession>A0ABX0J8W1</accession>
<dbReference type="Proteomes" id="UP001165962">
    <property type="component" value="Unassembled WGS sequence"/>
</dbReference>
<name>A0ABX0J8W1_9BACL</name>
<reference evidence="2" key="1">
    <citation type="submission" date="2020-03" db="EMBL/GenBank/DDBJ databases">
        <title>Draft sequencing of Paenibacilllus sp. S3N08.</title>
        <authorList>
            <person name="Kim D.-U."/>
        </authorList>
    </citation>
    <scope>NUCLEOTIDE SEQUENCE</scope>
    <source>
        <strain evidence="2">S3N08</strain>
    </source>
</reference>
<organism evidence="2 3">
    <name type="scientific">Paenibacillus agricola</name>
    <dbReference type="NCBI Taxonomy" id="2716264"/>
    <lineage>
        <taxon>Bacteria</taxon>
        <taxon>Bacillati</taxon>
        <taxon>Bacillota</taxon>
        <taxon>Bacilli</taxon>
        <taxon>Bacillales</taxon>
        <taxon>Paenibacillaceae</taxon>
        <taxon>Paenibacillus</taxon>
    </lineage>
</organism>
<feature type="transmembrane region" description="Helical" evidence="1">
    <location>
        <begin position="56"/>
        <end position="76"/>
    </location>
</feature>
<evidence type="ECO:0000313" key="2">
    <source>
        <dbReference type="EMBL" id="NHN32872.1"/>
    </source>
</evidence>
<dbReference type="RefSeq" id="WP_166153187.1">
    <property type="nucleotide sequence ID" value="NZ_JAAOIW010000010.1"/>
</dbReference>
<feature type="transmembrane region" description="Helical" evidence="1">
    <location>
        <begin position="6"/>
        <end position="25"/>
    </location>
</feature>
<sequence length="221" mass="25379">MQSIIYILLGTTDILVILLLIFKIFRWPFLTYIKELFFIAFICSIESYIARMVMNIPQWDLILQVIILIFSLRYLLRVNYYHALTLTVIGTLAYSEIAYTVFNILNYIGITTNNEASESIGFGVFATQILSECMGIAVSWILYKFNLGFSFVAVPPHDPKRTLSNYEQSKLIINFGCVLIVSTAMFWLMNYGMVGVNILMIGDFLALLVLLYLAQKEDYSF</sequence>
<evidence type="ECO:0000313" key="3">
    <source>
        <dbReference type="Proteomes" id="UP001165962"/>
    </source>
</evidence>
<feature type="transmembrane region" description="Helical" evidence="1">
    <location>
        <begin position="32"/>
        <end position="50"/>
    </location>
</feature>
<keyword evidence="1" id="KW-0812">Transmembrane</keyword>
<keyword evidence="1" id="KW-1133">Transmembrane helix</keyword>